<name>A0A5J4TQE7_9EUKA</name>
<evidence type="ECO:0000313" key="2">
    <source>
        <dbReference type="Proteomes" id="UP000324800"/>
    </source>
</evidence>
<sequence length="106" mass="11874">NEAMNYKLGSMDWGRNSISKDLYSQKKMEMRYQEHNVPSYIQLNAPLAKAEKANKSKTFNPKIKGQHDQLLNTIALFLGANAIISVPSLSIVNPTQYAESVSPSMK</sequence>
<comment type="caution">
    <text evidence="1">The sequence shown here is derived from an EMBL/GenBank/DDBJ whole genome shotgun (WGS) entry which is preliminary data.</text>
</comment>
<dbReference type="AlphaFoldDB" id="A0A5J4TQE7"/>
<proteinExistence type="predicted"/>
<dbReference type="Proteomes" id="UP000324800">
    <property type="component" value="Unassembled WGS sequence"/>
</dbReference>
<organism evidence="1 2">
    <name type="scientific">Streblomastix strix</name>
    <dbReference type="NCBI Taxonomy" id="222440"/>
    <lineage>
        <taxon>Eukaryota</taxon>
        <taxon>Metamonada</taxon>
        <taxon>Preaxostyla</taxon>
        <taxon>Oxymonadida</taxon>
        <taxon>Streblomastigidae</taxon>
        <taxon>Streblomastix</taxon>
    </lineage>
</organism>
<reference evidence="1 2" key="1">
    <citation type="submission" date="2019-03" db="EMBL/GenBank/DDBJ databases">
        <title>Single cell metagenomics reveals metabolic interactions within the superorganism composed of flagellate Streblomastix strix and complex community of Bacteroidetes bacteria on its surface.</title>
        <authorList>
            <person name="Treitli S.C."/>
            <person name="Kolisko M."/>
            <person name="Husnik F."/>
            <person name="Keeling P."/>
            <person name="Hampl V."/>
        </authorList>
    </citation>
    <scope>NUCLEOTIDE SEQUENCE [LARGE SCALE GENOMIC DNA]</scope>
    <source>
        <strain evidence="1">ST1C</strain>
    </source>
</reference>
<evidence type="ECO:0000313" key="1">
    <source>
        <dbReference type="EMBL" id="KAA6360457.1"/>
    </source>
</evidence>
<dbReference type="EMBL" id="SNRW01026916">
    <property type="protein sequence ID" value="KAA6360457.1"/>
    <property type="molecule type" value="Genomic_DNA"/>
</dbReference>
<accession>A0A5J4TQE7</accession>
<gene>
    <name evidence="1" type="ORF">EZS28_044016</name>
</gene>
<feature type="non-terminal residue" evidence="1">
    <location>
        <position position="1"/>
    </location>
</feature>
<protein>
    <submittedName>
        <fullName evidence="1">Uncharacterized protein</fullName>
    </submittedName>
</protein>